<evidence type="ECO:0000259" key="4">
    <source>
        <dbReference type="Pfam" id="PF17892"/>
    </source>
</evidence>
<evidence type="ECO:0000256" key="3">
    <source>
        <dbReference type="SAM" id="MobiDB-lite"/>
    </source>
</evidence>
<dbReference type="InterPro" id="IPR018511">
    <property type="entry name" value="Hemolysin-typ_Ca-bd_CS"/>
</dbReference>
<evidence type="ECO:0000313" key="5">
    <source>
        <dbReference type="EMBL" id="GGH19481.1"/>
    </source>
</evidence>
<dbReference type="SUPFAM" id="SSF51120">
    <property type="entry name" value="beta-Roll"/>
    <property type="match status" value="3"/>
</dbReference>
<dbReference type="InterPro" id="IPR041690">
    <property type="entry name" value="Cadherin_5"/>
</dbReference>
<keyword evidence="2" id="KW-0964">Secreted</keyword>
<feature type="region of interest" description="Disordered" evidence="3">
    <location>
        <begin position="481"/>
        <end position="500"/>
    </location>
</feature>
<protein>
    <recommendedName>
        <fullName evidence="4">Cadherin-like domain-containing protein</fullName>
    </recommendedName>
</protein>
<proteinExistence type="predicted"/>
<feature type="compositionally biased region" description="Gly residues" evidence="3">
    <location>
        <begin position="388"/>
        <end position="400"/>
    </location>
</feature>
<feature type="compositionally biased region" description="Polar residues" evidence="3">
    <location>
        <begin position="139"/>
        <end position="150"/>
    </location>
</feature>
<dbReference type="GO" id="GO:0005576">
    <property type="term" value="C:extracellular region"/>
    <property type="evidence" value="ECO:0007669"/>
    <property type="project" value="UniProtKB-SubCell"/>
</dbReference>
<reference evidence="5" key="1">
    <citation type="journal article" date="2014" name="Int. J. Syst. Evol. Microbiol.">
        <title>Complete genome sequence of Corynebacterium casei LMG S-19264T (=DSM 44701T), isolated from a smear-ripened cheese.</title>
        <authorList>
            <consortium name="US DOE Joint Genome Institute (JGI-PGF)"/>
            <person name="Walter F."/>
            <person name="Albersmeier A."/>
            <person name="Kalinowski J."/>
            <person name="Ruckert C."/>
        </authorList>
    </citation>
    <scope>NUCLEOTIDE SEQUENCE</scope>
    <source>
        <strain evidence="5">CGMCC 1.12214</strain>
    </source>
</reference>
<name>A0A917MJS1_9HYPH</name>
<feature type="region of interest" description="Disordered" evidence="3">
    <location>
        <begin position="58"/>
        <end position="127"/>
    </location>
</feature>
<comment type="caution">
    <text evidence="5">The sequence shown here is derived from an EMBL/GenBank/DDBJ whole genome shotgun (WGS) entry which is preliminary data.</text>
</comment>
<evidence type="ECO:0000313" key="6">
    <source>
        <dbReference type="Proteomes" id="UP000603912"/>
    </source>
</evidence>
<dbReference type="PRINTS" id="PR00313">
    <property type="entry name" value="CABNDNGRPT"/>
</dbReference>
<dbReference type="Pfam" id="PF17892">
    <property type="entry name" value="Cadherin_5"/>
    <property type="match status" value="1"/>
</dbReference>
<accession>A0A917MJS1</accession>
<evidence type="ECO:0000256" key="2">
    <source>
        <dbReference type="ARBA" id="ARBA00022525"/>
    </source>
</evidence>
<gene>
    <name evidence="5" type="ORF">GCM10007036_22420</name>
</gene>
<feature type="region of interest" description="Disordered" evidence="3">
    <location>
        <begin position="388"/>
        <end position="447"/>
    </location>
</feature>
<dbReference type="GO" id="GO:0005509">
    <property type="term" value="F:calcium ion binding"/>
    <property type="evidence" value="ECO:0007669"/>
    <property type="project" value="InterPro"/>
</dbReference>
<evidence type="ECO:0000256" key="1">
    <source>
        <dbReference type="ARBA" id="ARBA00004613"/>
    </source>
</evidence>
<dbReference type="PANTHER" id="PTHR38340:SF1">
    <property type="entry name" value="S-LAYER PROTEIN"/>
    <property type="match status" value="1"/>
</dbReference>
<sequence>MITILGFGRKIAPERAPGEIYRALHEEPQASRAAGVFALALAAATLYVRSLMGEAAAKPIPPEAPQDADQPGSSPTPAEGDEEAPDQAPRVGSSSPPPEEAPLETLAPDGPAFDFGKLDPAPTTPGSWEAAMRRSALNDNGSVLPTQSEASRLGAEQPSRAGAGGGGSGGEGGASSGSVSGGSGDASAGPPGQPTSRNRAPQVNSPVRLADIGGCQTVLITAAALLAGATDADGDTLTVRALAASGGRIDPVEGGWLFTPEAGSFGPVTLSYDISDGVARTPQLARFEVLEFIEFVGDAGENILVGSVCADRIDARSGDDLVDARGGSDIVLGDLGADHIVAGAGNDTVDGGSGDDLIFGGDGDDVLSGGNGADRIYGEAGADILQGGAGNDVLDGGGGDDQLDGGSGDDELLGGSGDDVLAGGEGNDSLSGASGLDMLEGGGGADTLDGGDGDDILLAGEGQDIVVGAAGADRLFGGDGADNLDGGSGDDVIDGGAGDDTLAGGDGRDVLIGAAGADSIDGGKGDDVVILRLDGDHDTADGGDGLDTLDFSGATVAVTVDLAHGRSSSGSGSGNDDVVLSFEVVVGGSGDDLFIAGELSVTLEGGSGDDEFRFDGLRDAGARPLIHQIRDLEAGDRIVIDQYQFREFLEQLDDQAGLARSEENEDRKFVLAYGEQDDANRPFRFRQETSGPSEKTYLDVFADNGVDHTFTVEMNGVHKLYYV</sequence>
<dbReference type="EMBL" id="BMES01000002">
    <property type="protein sequence ID" value="GGH19481.1"/>
    <property type="molecule type" value="Genomic_DNA"/>
</dbReference>
<dbReference type="Gene3D" id="2.150.10.10">
    <property type="entry name" value="Serralysin-like metalloprotease, C-terminal"/>
    <property type="match status" value="5"/>
</dbReference>
<dbReference type="InterPro" id="IPR011049">
    <property type="entry name" value="Serralysin-like_metalloprot_C"/>
</dbReference>
<reference evidence="5" key="2">
    <citation type="submission" date="2020-09" db="EMBL/GenBank/DDBJ databases">
        <authorList>
            <person name="Sun Q."/>
            <person name="Zhou Y."/>
        </authorList>
    </citation>
    <scope>NUCLEOTIDE SEQUENCE</scope>
    <source>
        <strain evidence="5">CGMCC 1.12214</strain>
    </source>
</reference>
<dbReference type="InterPro" id="IPR050557">
    <property type="entry name" value="RTX_toxin/Mannuronan_C5-epim"/>
</dbReference>
<keyword evidence="6" id="KW-1185">Reference proteome</keyword>
<dbReference type="RefSeq" id="WP_188517860.1">
    <property type="nucleotide sequence ID" value="NZ_BMES01000002.1"/>
</dbReference>
<dbReference type="PANTHER" id="PTHR38340">
    <property type="entry name" value="S-LAYER PROTEIN"/>
    <property type="match status" value="1"/>
</dbReference>
<dbReference type="Proteomes" id="UP000603912">
    <property type="component" value="Unassembled WGS sequence"/>
</dbReference>
<organism evidence="5 6">
    <name type="scientific">Alsobacter metallidurans</name>
    <dbReference type="NCBI Taxonomy" id="340221"/>
    <lineage>
        <taxon>Bacteria</taxon>
        <taxon>Pseudomonadati</taxon>
        <taxon>Pseudomonadota</taxon>
        <taxon>Alphaproteobacteria</taxon>
        <taxon>Hyphomicrobiales</taxon>
        <taxon>Alsobacteraceae</taxon>
        <taxon>Alsobacter</taxon>
    </lineage>
</organism>
<feature type="region of interest" description="Disordered" evidence="3">
    <location>
        <begin position="139"/>
        <end position="202"/>
    </location>
</feature>
<feature type="domain" description="Cadherin-like" evidence="4">
    <location>
        <begin position="198"/>
        <end position="281"/>
    </location>
</feature>
<comment type="subcellular location">
    <subcellularLocation>
        <location evidence="1">Secreted</location>
    </subcellularLocation>
</comment>
<dbReference type="AlphaFoldDB" id="A0A917MJS1"/>
<feature type="compositionally biased region" description="Acidic residues" evidence="3">
    <location>
        <begin position="401"/>
        <end position="412"/>
    </location>
</feature>
<feature type="compositionally biased region" description="Gly residues" evidence="3">
    <location>
        <begin position="162"/>
        <end position="184"/>
    </location>
</feature>
<dbReference type="Pfam" id="PF00353">
    <property type="entry name" value="HemolysinCabind"/>
    <property type="match status" value="7"/>
</dbReference>
<dbReference type="InterPro" id="IPR001343">
    <property type="entry name" value="Hemolysn_Ca-bd"/>
</dbReference>
<dbReference type="PROSITE" id="PS00330">
    <property type="entry name" value="HEMOLYSIN_CALCIUM"/>
    <property type="match status" value="7"/>
</dbReference>